<accession>A0A2A2JXS5</accession>
<evidence type="ECO:0000256" key="1">
    <source>
        <dbReference type="SAM" id="MobiDB-lite"/>
    </source>
</evidence>
<dbReference type="AlphaFoldDB" id="A0A2A2JXS5"/>
<proteinExistence type="predicted"/>
<evidence type="ECO:0000313" key="3">
    <source>
        <dbReference type="Proteomes" id="UP000218231"/>
    </source>
</evidence>
<feature type="region of interest" description="Disordered" evidence="1">
    <location>
        <begin position="152"/>
        <end position="183"/>
    </location>
</feature>
<gene>
    <name evidence="2" type="ORF">WR25_12120</name>
</gene>
<name>A0A2A2JXS5_9BILA</name>
<organism evidence="2 3">
    <name type="scientific">Diploscapter pachys</name>
    <dbReference type="NCBI Taxonomy" id="2018661"/>
    <lineage>
        <taxon>Eukaryota</taxon>
        <taxon>Metazoa</taxon>
        <taxon>Ecdysozoa</taxon>
        <taxon>Nematoda</taxon>
        <taxon>Chromadorea</taxon>
        <taxon>Rhabditida</taxon>
        <taxon>Rhabditina</taxon>
        <taxon>Rhabditomorpha</taxon>
        <taxon>Rhabditoidea</taxon>
        <taxon>Rhabditidae</taxon>
        <taxon>Diploscapter</taxon>
    </lineage>
</organism>
<sequence length="318" mass="34274">MRVTPPLSSARSVGYHAKQLGPVRTRAGSLLAINSCDIIPRGTRGHDHRLLAFKILLIGADAQVHASSADGRTHVGSVGYAQVSPCRRYRLITAITDVAEPSEISRPEIATLSRYSRSGKHHEPHRRLAPLCVDRRHKIGVRSKRVCAIAGKPRSGLNTEPGPHVRPNTGSPTLSGGPRNKRPCRRLAGVGNTWGVVTSVPACSTVPAAADGGTRSMALSKWLPARWRREAETLQRDSEPPISAELDALVRAQGECLAFLATILERERVVASGDLARMLAEFASISAAERPAEARILSLWATYLQDASASLRDASVLH</sequence>
<keyword evidence="3" id="KW-1185">Reference proteome</keyword>
<dbReference type="EMBL" id="LIAE01010103">
    <property type="protein sequence ID" value="PAV66412.1"/>
    <property type="molecule type" value="Genomic_DNA"/>
</dbReference>
<dbReference type="Proteomes" id="UP000218231">
    <property type="component" value="Unassembled WGS sequence"/>
</dbReference>
<protein>
    <submittedName>
        <fullName evidence="2">Uncharacterized protein</fullName>
    </submittedName>
</protein>
<comment type="caution">
    <text evidence="2">The sequence shown here is derived from an EMBL/GenBank/DDBJ whole genome shotgun (WGS) entry which is preliminary data.</text>
</comment>
<evidence type="ECO:0000313" key="2">
    <source>
        <dbReference type="EMBL" id="PAV66412.1"/>
    </source>
</evidence>
<reference evidence="2 3" key="1">
    <citation type="journal article" date="2017" name="Curr. Biol.">
        <title>Genome architecture and evolution of a unichromosomal asexual nematode.</title>
        <authorList>
            <person name="Fradin H."/>
            <person name="Zegar C."/>
            <person name="Gutwein M."/>
            <person name="Lucas J."/>
            <person name="Kovtun M."/>
            <person name="Corcoran D."/>
            <person name="Baugh L.R."/>
            <person name="Kiontke K."/>
            <person name="Gunsalus K."/>
            <person name="Fitch D.H."/>
            <person name="Piano F."/>
        </authorList>
    </citation>
    <scope>NUCLEOTIDE SEQUENCE [LARGE SCALE GENOMIC DNA]</scope>
    <source>
        <strain evidence="2">PF1309</strain>
    </source>
</reference>